<dbReference type="GO" id="GO:0016020">
    <property type="term" value="C:membrane"/>
    <property type="evidence" value="ECO:0007669"/>
    <property type="project" value="UniProtKB-SubCell"/>
</dbReference>
<feature type="transmembrane region" description="Helical" evidence="6">
    <location>
        <begin position="105"/>
        <end position="122"/>
    </location>
</feature>
<dbReference type="PIRSF" id="PIRSF005859">
    <property type="entry name" value="PBR"/>
    <property type="match status" value="1"/>
</dbReference>
<dbReference type="EMBL" id="JACRUL010000004">
    <property type="protein sequence ID" value="MBC5843440.1"/>
    <property type="molecule type" value="Genomic_DNA"/>
</dbReference>
<dbReference type="PANTHER" id="PTHR10057:SF0">
    <property type="entry name" value="TRANSLOCATOR PROTEIN"/>
    <property type="match status" value="1"/>
</dbReference>
<keyword evidence="8" id="KW-1185">Reference proteome</keyword>
<sequence>MNKLTKILTVVVTCVAIGYLSGTVTRESIQVWYPTLVKPSFNPPNWVFAPVWSMLYIMMGVAAGLVWDRMDSDKEVVKKALVLFAVQLGLNALWSYLFFGLHNPMLALVEIVLLWLLIFETYSQFIKINKIAGYLLVPYLAWVSFATVLNASIWWLNR</sequence>
<dbReference type="AlphaFoldDB" id="A0A923MZM1"/>
<dbReference type="RefSeq" id="WP_187017132.1">
    <property type="nucleotide sequence ID" value="NZ_JACRUK010000004.1"/>
</dbReference>
<dbReference type="FunFam" id="1.20.1260.100:FF:000001">
    <property type="entry name" value="translocator protein 2"/>
    <property type="match status" value="1"/>
</dbReference>
<evidence type="ECO:0000256" key="3">
    <source>
        <dbReference type="ARBA" id="ARBA00022692"/>
    </source>
</evidence>
<feature type="transmembrane region" description="Helical" evidence="6">
    <location>
        <begin position="80"/>
        <end position="99"/>
    </location>
</feature>
<evidence type="ECO:0000256" key="1">
    <source>
        <dbReference type="ARBA" id="ARBA00004141"/>
    </source>
</evidence>
<gene>
    <name evidence="7" type="ORF">H8R25_03180</name>
</gene>
<evidence type="ECO:0000256" key="2">
    <source>
        <dbReference type="ARBA" id="ARBA00007524"/>
    </source>
</evidence>
<accession>A0A923MZM1</accession>
<comment type="similarity">
    <text evidence="2">Belongs to the TspO/BZRP family.</text>
</comment>
<feature type="transmembrane region" description="Helical" evidence="6">
    <location>
        <begin position="134"/>
        <end position="156"/>
    </location>
</feature>
<keyword evidence="5 6" id="KW-0472">Membrane</keyword>
<dbReference type="Proteomes" id="UP000641454">
    <property type="component" value="Unassembled WGS sequence"/>
</dbReference>
<keyword evidence="4 6" id="KW-1133">Transmembrane helix</keyword>
<dbReference type="PANTHER" id="PTHR10057">
    <property type="entry name" value="PERIPHERAL-TYPE BENZODIAZEPINE RECEPTOR"/>
    <property type="match status" value="1"/>
</dbReference>
<reference evidence="7 8" key="1">
    <citation type="submission" date="2020-08" db="EMBL/GenBank/DDBJ databases">
        <title>Description of novel Flavobacterium F-392 isolate.</title>
        <authorList>
            <person name="Saticioglu I.B."/>
            <person name="Duman M."/>
            <person name="Altun S."/>
        </authorList>
    </citation>
    <scope>NUCLEOTIDE SEQUENCE [LARGE SCALE GENOMIC DNA]</scope>
    <source>
        <strain evidence="7 8">F-392</strain>
    </source>
</reference>
<keyword evidence="3 6" id="KW-0812">Transmembrane</keyword>
<comment type="caution">
    <text evidence="7">The sequence shown here is derived from an EMBL/GenBank/DDBJ whole genome shotgun (WGS) entry which is preliminary data.</text>
</comment>
<evidence type="ECO:0000313" key="7">
    <source>
        <dbReference type="EMBL" id="MBC5843440.1"/>
    </source>
</evidence>
<dbReference type="InterPro" id="IPR004307">
    <property type="entry name" value="TspO_MBR"/>
</dbReference>
<dbReference type="CDD" id="cd15904">
    <property type="entry name" value="TSPO_MBR"/>
    <property type="match status" value="1"/>
</dbReference>
<dbReference type="InterPro" id="IPR038330">
    <property type="entry name" value="TspO/MBR-related_sf"/>
</dbReference>
<dbReference type="Pfam" id="PF03073">
    <property type="entry name" value="TspO_MBR"/>
    <property type="match status" value="1"/>
</dbReference>
<dbReference type="GO" id="GO:0033013">
    <property type="term" value="P:tetrapyrrole metabolic process"/>
    <property type="evidence" value="ECO:0007669"/>
    <property type="project" value="UniProtKB-ARBA"/>
</dbReference>
<evidence type="ECO:0000256" key="6">
    <source>
        <dbReference type="SAM" id="Phobius"/>
    </source>
</evidence>
<evidence type="ECO:0000313" key="8">
    <source>
        <dbReference type="Proteomes" id="UP000641454"/>
    </source>
</evidence>
<evidence type="ECO:0000256" key="5">
    <source>
        <dbReference type="ARBA" id="ARBA00023136"/>
    </source>
</evidence>
<organism evidence="7 8">
    <name type="scientific">Flavobacterium muglaense</name>
    <dbReference type="NCBI Taxonomy" id="2764716"/>
    <lineage>
        <taxon>Bacteria</taxon>
        <taxon>Pseudomonadati</taxon>
        <taxon>Bacteroidota</taxon>
        <taxon>Flavobacteriia</taxon>
        <taxon>Flavobacteriales</taxon>
        <taxon>Flavobacteriaceae</taxon>
        <taxon>Flavobacterium</taxon>
    </lineage>
</organism>
<evidence type="ECO:0000256" key="4">
    <source>
        <dbReference type="ARBA" id="ARBA00022989"/>
    </source>
</evidence>
<proteinExistence type="inferred from homology"/>
<dbReference type="Gene3D" id="1.20.1260.100">
    <property type="entry name" value="TspO/MBR protein"/>
    <property type="match status" value="1"/>
</dbReference>
<protein>
    <submittedName>
        <fullName evidence="7">Tryptophan-rich sensory protein</fullName>
    </submittedName>
</protein>
<name>A0A923MZM1_9FLAO</name>
<comment type="subcellular location">
    <subcellularLocation>
        <location evidence="1">Membrane</location>
        <topology evidence="1">Multi-pass membrane protein</topology>
    </subcellularLocation>
</comment>
<feature type="transmembrane region" description="Helical" evidence="6">
    <location>
        <begin position="46"/>
        <end position="68"/>
    </location>
</feature>